<keyword evidence="4 6" id="KW-1133">Transmembrane helix</keyword>
<protein>
    <recommendedName>
        <fullName evidence="7">Phage shock protein PspC N-terminal domain-containing protein</fullName>
    </recommendedName>
</protein>
<accession>A0A1F5N8U7</accession>
<keyword evidence="3 6" id="KW-0812">Transmembrane</keyword>
<evidence type="ECO:0000256" key="1">
    <source>
        <dbReference type="ARBA" id="ARBA00004162"/>
    </source>
</evidence>
<name>A0A1F5N8U7_9BACT</name>
<evidence type="ECO:0000256" key="2">
    <source>
        <dbReference type="ARBA" id="ARBA00022475"/>
    </source>
</evidence>
<dbReference type="InterPro" id="IPR052027">
    <property type="entry name" value="PspC"/>
</dbReference>
<proteinExistence type="predicted"/>
<evidence type="ECO:0000313" key="9">
    <source>
        <dbReference type="Proteomes" id="UP000177610"/>
    </source>
</evidence>
<feature type="domain" description="Phage shock protein PspC N-terminal" evidence="7">
    <location>
        <begin position="4"/>
        <end position="61"/>
    </location>
</feature>
<evidence type="ECO:0000259" key="7">
    <source>
        <dbReference type="Pfam" id="PF04024"/>
    </source>
</evidence>
<evidence type="ECO:0000313" key="8">
    <source>
        <dbReference type="EMBL" id="OGE73952.1"/>
    </source>
</evidence>
<dbReference type="STRING" id="1817821.A2717_00225"/>
<feature type="transmembrane region" description="Helical" evidence="6">
    <location>
        <begin position="35"/>
        <end position="58"/>
    </location>
</feature>
<dbReference type="InterPro" id="IPR007168">
    <property type="entry name" value="Phageshock_PspC_N"/>
</dbReference>
<evidence type="ECO:0000256" key="4">
    <source>
        <dbReference type="ARBA" id="ARBA00022989"/>
    </source>
</evidence>
<dbReference type="Proteomes" id="UP000177610">
    <property type="component" value="Unassembled WGS sequence"/>
</dbReference>
<reference evidence="8 9" key="1">
    <citation type="journal article" date="2016" name="Nat. Commun.">
        <title>Thousands of microbial genomes shed light on interconnected biogeochemical processes in an aquifer system.</title>
        <authorList>
            <person name="Anantharaman K."/>
            <person name="Brown C.T."/>
            <person name="Hug L.A."/>
            <person name="Sharon I."/>
            <person name="Castelle C.J."/>
            <person name="Probst A.J."/>
            <person name="Thomas B.C."/>
            <person name="Singh A."/>
            <person name="Wilkins M.J."/>
            <person name="Karaoz U."/>
            <person name="Brodie E.L."/>
            <person name="Williams K.H."/>
            <person name="Hubbard S.S."/>
            <person name="Banfield J.F."/>
        </authorList>
    </citation>
    <scope>NUCLEOTIDE SEQUENCE [LARGE SCALE GENOMIC DNA]</scope>
</reference>
<evidence type="ECO:0000256" key="3">
    <source>
        <dbReference type="ARBA" id="ARBA00022692"/>
    </source>
</evidence>
<organism evidence="8 9">
    <name type="scientific">Candidatus Doudnabacteria bacterium RIFCSPHIGHO2_01_FULL_41_86</name>
    <dbReference type="NCBI Taxonomy" id="1817821"/>
    <lineage>
        <taxon>Bacteria</taxon>
        <taxon>Candidatus Doudnaibacteriota</taxon>
    </lineage>
</organism>
<evidence type="ECO:0000256" key="5">
    <source>
        <dbReference type="ARBA" id="ARBA00023136"/>
    </source>
</evidence>
<dbReference type="PANTHER" id="PTHR33885:SF3">
    <property type="entry name" value="PHAGE SHOCK PROTEIN C"/>
    <property type="match status" value="1"/>
</dbReference>
<gene>
    <name evidence="8" type="ORF">A2717_00225</name>
</gene>
<sequence>MNERKFYRSKNNRKIAGVAGGLAHYFNIDPTLVRLGFVLGIFLNGLGLIAYLVLWVLADEEHHQSHPTA</sequence>
<dbReference type="EMBL" id="MFEH01000003">
    <property type="protein sequence ID" value="OGE73952.1"/>
    <property type="molecule type" value="Genomic_DNA"/>
</dbReference>
<comment type="caution">
    <text evidence="8">The sequence shown here is derived from an EMBL/GenBank/DDBJ whole genome shotgun (WGS) entry which is preliminary data.</text>
</comment>
<dbReference type="PANTHER" id="PTHR33885">
    <property type="entry name" value="PHAGE SHOCK PROTEIN C"/>
    <property type="match status" value="1"/>
</dbReference>
<evidence type="ECO:0000256" key="6">
    <source>
        <dbReference type="SAM" id="Phobius"/>
    </source>
</evidence>
<dbReference type="Pfam" id="PF04024">
    <property type="entry name" value="PspC"/>
    <property type="match status" value="1"/>
</dbReference>
<dbReference type="AlphaFoldDB" id="A0A1F5N8U7"/>
<keyword evidence="2" id="KW-1003">Cell membrane</keyword>
<comment type="subcellular location">
    <subcellularLocation>
        <location evidence="1">Cell membrane</location>
        <topology evidence="1">Single-pass membrane protein</topology>
    </subcellularLocation>
</comment>
<keyword evidence="5 6" id="KW-0472">Membrane</keyword>
<dbReference type="GO" id="GO:0005886">
    <property type="term" value="C:plasma membrane"/>
    <property type="evidence" value="ECO:0007669"/>
    <property type="project" value="UniProtKB-SubCell"/>
</dbReference>